<dbReference type="AlphaFoldDB" id="A0A8H4INJ4"/>
<reference evidence="2" key="1">
    <citation type="submission" date="2020-04" db="EMBL/GenBank/DDBJ databases">
        <title>Genome Assembly and Annotation of Botryosphaeria dothidea sdau 11-99, a Latent Pathogen of Apple Fruit Ring Rot in China.</title>
        <authorList>
            <person name="Yu C."/>
            <person name="Diao Y."/>
            <person name="Lu Q."/>
            <person name="Zhao J."/>
            <person name="Cui S."/>
            <person name="Peng C."/>
            <person name="He B."/>
            <person name="Liu H."/>
        </authorList>
    </citation>
    <scope>NUCLEOTIDE SEQUENCE [LARGE SCALE GENOMIC DNA]</scope>
    <source>
        <strain evidence="2">Sdau11-99</strain>
    </source>
</reference>
<feature type="region of interest" description="Disordered" evidence="1">
    <location>
        <begin position="1"/>
        <end position="36"/>
    </location>
</feature>
<name>A0A8H4INJ4_9PEZI</name>
<evidence type="ECO:0000313" key="2">
    <source>
        <dbReference type="EMBL" id="KAF4303263.1"/>
    </source>
</evidence>
<feature type="compositionally biased region" description="Pro residues" evidence="1">
    <location>
        <begin position="127"/>
        <end position="136"/>
    </location>
</feature>
<dbReference type="Proteomes" id="UP000572817">
    <property type="component" value="Unassembled WGS sequence"/>
</dbReference>
<protein>
    <submittedName>
        <fullName evidence="2">Uncharacterized protein</fullName>
    </submittedName>
</protein>
<feature type="region of interest" description="Disordered" evidence="1">
    <location>
        <begin position="123"/>
        <end position="194"/>
    </location>
</feature>
<evidence type="ECO:0000313" key="3">
    <source>
        <dbReference type="Proteomes" id="UP000572817"/>
    </source>
</evidence>
<feature type="compositionally biased region" description="Basic and acidic residues" evidence="1">
    <location>
        <begin position="159"/>
        <end position="174"/>
    </location>
</feature>
<comment type="caution">
    <text evidence="2">The sequence shown here is derived from an EMBL/GenBank/DDBJ whole genome shotgun (WGS) entry which is preliminary data.</text>
</comment>
<keyword evidence="3" id="KW-1185">Reference proteome</keyword>
<accession>A0A8H4INJ4</accession>
<sequence length="261" mass="29124">MAHSNVQEPTPLDLLRYAPTLPGGLKKPPPMKPSIQRRVHYPSGYPYRRHYVSSKEPRVADTFNNLVERLYGYLFPLEPPNPLPTTPTPAELKQHHNHLRTHPQSLFLFRMAFDEATQTFTFRRRTTPPPPPPPPLAARRLAPARRRPARGNFYRGRVHASDDDHDDAGRRARETSSAGCTMPTGLPDERPAREGSGRVVAAVLRVVDLTITVRGSFPIMNALVVVALRASSILQGGHERKGFCAVDGSRARWWGRAGEAA</sequence>
<gene>
    <name evidence="2" type="ORF">GTA08_BOTSDO08963</name>
</gene>
<evidence type="ECO:0000256" key="1">
    <source>
        <dbReference type="SAM" id="MobiDB-lite"/>
    </source>
</evidence>
<dbReference type="EMBL" id="WWBZ02000062">
    <property type="protein sequence ID" value="KAF4303263.1"/>
    <property type="molecule type" value="Genomic_DNA"/>
</dbReference>
<organism evidence="2 3">
    <name type="scientific">Botryosphaeria dothidea</name>
    <dbReference type="NCBI Taxonomy" id="55169"/>
    <lineage>
        <taxon>Eukaryota</taxon>
        <taxon>Fungi</taxon>
        <taxon>Dikarya</taxon>
        <taxon>Ascomycota</taxon>
        <taxon>Pezizomycotina</taxon>
        <taxon>Dothideomycetes</taxon>
        <taxon>Dothideomycetes incertae sedis</taxon>
        <taxon>Botryosphaeriales</taxon>
        <taxon>Botryosphaeriaceae</taxon>
        <taxon>Botryosphaeria</taxon>
    </lineage>
</organism>
<proteinExistence type="predicted"/>